<sequence length="50" mass="5500">TPPCTEGVRWIVLEDPIELGADQLADLEAAHVENARPVQPLGDRTVRHTL</sequence>
<feature type="non-terminal residue" evidence="2">
    <location>
        <position position="1"/>
    </location>
</feature>
<evidence type="ECO:0000313" key="3">
    <source>
        <dbReference type="Proteomes" id="UP000441717"/>
    </source>
</evidence>
<dbReference type="RefSeq" id="WP_194175044.1">
    <property type="nucleotide sequence ID" value="NZ_WHYR01000203.1"/>
</dbReference>
<accession>A0A6N7IWZ1</accession>
<feature type="domain" description="Alpha-carbonic anhydrase" evidence="1">
    <location>
        <begin position="1"/>
        <end position="50"/>
    </location>
</feature>
<organism evidence="2 3">
    <name type="scientific">Desulfofundulus thermobenzoicus</name>
    <dbReference type="NCBI Taxonomy" id="29376"/>
    <lineage>
        <taxon>Bacteria</taxon>
        <taxon>Bacillati</taxon>
        <taxon>Bacillota</taxon>
        <taxon>Clostridia</taxon>
        <taxon>Eubacteriales</taxon>
        <taxon>Peptococcaceae</taxon>
        <taxon>Desulfofundulus</taxon>
    </lineage>
</organism>
<dbReference type="PROSITE" id="PS51144">
    <property type="entry name" value="ALPHA_CA_2"/>
    <property type="match status" value="1"/>
</dbReference>
<gene>
    <name evidence="2" type="ORF">GFC01_18095</name>
</gene>
<evidence type="ECO:0000313" key="2">
    <source>
        <dbReference type="EMBL" id="MQL54123.1"/>
    </source>
</evidence>
<dbReference type="Proteomes" id="UP000441717">
    <property type="component" value="Unassembled WGS sequence"/>
</dbReference>
<reference evidence="2 3" key="1">
    <citation type="submission" date="2019-10" db="EMBL/GenBank/DDBJ databases">
        <title>Comparative genomics of sulfur disproportionating microorganisms.</title>
        <authorList>
            <person name="Ward L.M."/>
            <person name="Bertran E."/>
            <person name="Johnston D."/>
        </authorList>
    </citation>
    <scope>NUCLEOTIDE SEQUENCE [LARGE SCALE GENOMIC DNA]</scope>
    <source>
        <strain evidence="2 3">DSM 14055</strain>
    </source>
</reference>
<comment type="caution">
    <text evidence="2">The sequence shown here is derived from an EMBL/GenBank/DDBJ whole genome shotgun (WGS) entry which is preliminary data.</text>
</comment>
<evidence type="ECO:0000259" key="1">
    <source>
        <dbReference type="PROSITE" id="PS51144"/>
    </source>
</evidence>
<dbReference type="Pfam" id="PF00194">
    <property type="entry name" value="Carb_anhydrase"/>
    <property type="match status" value="1"/>
</dbReference>
<dbReference type="InterPro" id="IPR036398">
    <property type="entry name" value="CA_dom_sf"/>
</dbReference>
<dbReference type="AlphaFoldDB" id="A0A6N7IWZ1"/>
<proteinExistence type="predicted"/>
<keyword evidence="3" id="KW-1185">Reference proteome</keyword>
<dbReference type="EMBL" id="WHYR01000203">
    <property type="protein sequence ID" value="MQL54123.1"/>
    <property type="molecule type" value="Genomic_DNA"/>
</dbReference>
<dbReference type="InterPro" id="IPR001148">
    <property type="entry name" value="CA_dom"/>
</dbReference>
<name>A0A6N7IWZ1_9FIRM</name>
<protein>
    <recommendedName>
        <fullName evidence="1">Alpha-carbonic anhydrase domain-containing protein</fullName>
    </recommendedName>
</protein>
<dbReference type="Gene3D" id="3.10.200.10">
    <property type="entry name" value="Alpha carbonic anhydrase"/>
    <property type="match status" value="1"/>
</dbReference>
<dbReference type="SUPFAM" id="SSF51069">
    <property type="entry name" value="Carbonic anhydrase"/>
    <property type="match status" value="1"/>
</dbReference>